<feature type="compositionally biased region" description="Basic and acidic residues" evidence="1">
    <location>
        <begin position="144"/>
        <end position="161"/>
    </location>
</feature>
<evidence type="ECO:0000313" key="2">
    <source>
        <dbReference type="EMBL" id="KAF2855115.1"/>
    </source>
</evidence>
<protein>
    <submittedName>
        <fullName evidence="2">Uncharacterized protein</fullName>
    </submittedName>
</protein>
<evidence type="ECO:0000256" key="1">
    <source>
        <dbReference type="SAM" id="MobiDB-lite"/>
    </source>
</evidence>
<feature type="region of interest" description="Disordered" evidence="1">
    <location>
        <begin position="142"/>
        <end position="161"/>
    </location>
</feature>
<dbReference type="Proteomes" id="UP000799423">
    <property type="component" value="Unassembled WGS sequence"/>
</dbReference>
<dbReference type="AlphaFoldDB" id="A0A6A7BKX2"/>
<gene>
    <name evidence="2" type="ORF">T440DRAFT_204290</name>
</gene>
<reference evidence="2" key="1">
    <citation type="submission" date="2020-01" db="EMBL/GenBank/DDBJ databases">
        <authorList>
            <consortium name="DOE Joint Genome Institute"/>
            <person name="Haridas S."/>
            <person name="Albert R."/>
            <person name="Binder M."/>
            <person name="Bloem J."/>
            <person name="Labutti K."/>
            <person name="Salamov A."/>
            <person name="Andreopoulos B."/>
            <person name="Baker S.E."/>
            <person name="Barry K."/>
            <person name="Bills G."/>
            <person name="Bluhm B.H."/>
            <person name="Cannon C."/>
            <person name="Castanera R."/>
            <person name="Culley D.E."/>
            <person name="Daum C."/>
            <person name="Ezra D."/>
            <person name="Gonzalez J.B."/>
            <person name="Henrissat B."/>
            <person name="Kuo A."/>
            <person name="Liang C."/>
            <person name="Lipzen A."/>
            <person name="Lutzoni F."/>
            <person name="Magnuson J."/>
            <person name="Mondo S."/>
            <person name="Nolan M."/>
            <person name="Ohm R."/>
            <person name="Pangilinan J."/>
            <person name="Park H.-J."/>
            <person name="Ramirez L."/>
            <person name="Alfaro M."/>
            <person name="Sun H."/>
            <person name="Tritt A."/>
            <person name="Yoshinaga Y."/>
            <person name="Zwiers L.-H."/>
            <person name="Turgeon B.G."/>
            <person name="Goodwin S.B."/>
            <person name="Spatafora J.W."/>
            <person name="Crous P.W."/>
            <person name="Grigoriev I.V."/>
        </authorList>
    </citation>
    <scope>NUCLEOTIDE SEQUENCE</scope>
    <source>
        <strain evidence="2">IPT5</strain>
    </source>
</reference>
<keyword evidence="3" id="KW-1185">Reference proteome</keyword>
<name>A0A6A7BKX2_9PLEO</name>
<dbReference type="EMBL" id="MU006291">
    <property type="protein sequence ID" value="KAF2855115.1"/>
    <property type="molecule type" value="Genomic_DNA"/>
</dbReference>
<organism evidence="2 3">
    <name type="scientific">Plenodomus tracheiphilus IPT5</name>
    <dbReference type="NCBI Taxonomy" id="1408161"/>
    <lineage>
        <taxon>Eukaryota</taxon>
        <taxon>Fungi</taxon>
        <taxon>Dikarya</taxon>
        <taxon>Ascomycota</taxon>
        <taxon>Pezizomycotina</taxon>
        <taxon>Dothideomycetes</taxon>
        <taxon>Pleosporomycetidae</taxon>
        <taxon>Pleosporales</taxon>
        <taxon>Pleosporineae</taxon>
        <taxon>Leptosphaeriaceae</taxon>
        <taxon>Plenodomus</taxon>
    </lineage>
</organism>
<sequence>MLHTQPSQSAIHFRPPTHLEYNMLTVPYPTLPLPPPKRKVLFSHPKLLTRCILHTSPSPSPSPVNRLSCVNHNYAIIPFPPPVNRWRERRKTKTKKTKENSNLEWMGGGRGWPMRACISIMYTYSPPPTRNPLPSAQTKKHHISLREKKVSILEQKSRLQG</sequence>
<proteinExistence type="predicted"/>
<evidence type="ECO:0000313" key="3">
    <source>
        <dbReference type="Proteomes" id="UP000799423"/>
    </source>
</evidence>
<accession>A0A6A7BKX2</accession>